<dbReference type="EMBL" id="SRXW01000003">
    <property type="protein sequence ID" value="TGY88092.1"/>
    <property type="molecule type" value="Genomic_DNA"/>
</dbReference>
<dbReference type="AlphaFoldDB" id="A0A4S2GZ45"/>
<organism evidence="1 2">
    <name type="scientific">Marinicauda algicola</name>
    <dbReference type="NCBI Taxonomy" id="2029849"/>
    <lineage>
        <taxon>Bacteria</taxon>
        <taxon>Pseudomonadati</taxon>
        <taxon>Pseudomonadota</taxon>
        <taxon>Alphaproteobacteria</taxon>
        <taxon>Maricaulales</taxon>
        <taxon>Maricaulaceae</taxon>
        <taxon>Marinicauda</taxon>
    </lineage>
</organism>
<gene>
    <name evidence="1" type="ORF">E5163_09625</name>
</gene>
<accession>A0A4S2GZ45</accession>
<comment type="caution">
    <text evidence="1">The sequence shown here is derived from an EMBL/GenBank/DDBJ whole genome shotgun (WGS) entry which is preliminary data.</text>
</comment>
<dbReference type="Proteomes" id="UP000308054">
    <property type="component" value="Unassembled WGS sequence"/>
</dbReference>
<reference evidence="1 2" key="1">
    <citation type="journal article" date="2017" name="Int. J. Syst. Evol. Microbiol.">
        <title>Marinicauda algicola sp. nov., isolated from a marine red alga Rhodosorus marinus.</title>
        <authorList>
            <person name="Jeong S.E."/>
            <person name="Jeon S.H."/>
            <person name="Chun B.H."/>
            <person name="Kim D.W."/>
            <person name="Jeon C.O."/>
        </authorList>
    </citation>
    <scope>NUCLEOTIDE SEQUENCE [LARGE SCALE GENOMIC DNA]</scope>
    <source>
        <strain evidence="1 2">JCM 31718</strain>
    </source>
</reference>
<proteinExistence type="predicted"/>
<evidence type="ECO:0000313" key="1">
    <source>
        <dbReference type="EMBL" id="TGY88092.1"/>
    </source>
</evidence>
<evidence type="ECO:0000313" key="2">
    <source>
        <dbReference type="Proteomes" id="UP000308054"/>
    </source>
</evidence>
<name>A0A4S2GZ45_9PROT</name>
<dbReference type="RefSeq" id="WP_135995937.1">
    <property type="nucleotide sequence ID" value="NZ_CP071057.1"/>
</dbReference>
<keyword evidence="2" id="KW-1185">Reference proteome</keyword>
<sequence>MTVRRTVEIGLAGLISLTAGVTAFTPLSQAGLADMSARDMMLAGFESHPAAPLAEATRAVVGTLMSVEPAEPAQEAGLGFRPRSDGPAALVLSADQIDLAVVPRISATNGDGESRRVMGFSVTAEPATDGQRWWLVAGAERETYVVAPDSGFRDLNLSQVGGSAAVGDAHIGIAFEVTEGAYASVGYVQQRRHFQLGTEDWEEQDHFIGATFRARW</sequence>
<dbReference type="OrthoDB" id="7631028at2"/>
<evidence type="ECO:0008006" key="3">
    <source>
        <dbReference type="Google" id="ProtNLM"/>
    </source>
</evidence>
<protein>
    <recommendedName>
        <fullName evidence="3">DUF2219 family protein</fullName>
    </recommendedName>
</protein>